<reference evidence="2" key="1">
    <citation type="submission" date="2021-01" db="EMBL/GenBank/DDBJ databases">
        <authorList>
            <person name="Corre E."/>
            <person name="Pelletier E."/>
            <person name="Niang G."/>
            <person name="Scheremetjew M."/>
            <person name="Finn R."/>
            <person name="Kale V."/>
            <person name="Holt S."/>
            <person name="Cochrane G."/>
            <person name="Meng A."/>
            <person name="Brown T."/>
            <person name="Cohen L."/>
        </authorList>
    </citation>
    <scope>NUCLEOTIDE SEQUENCE</scope>
    <source>
        <strain evidence="2">CCMP441</strain>
        <strain evidence="3">CCMP644</strain>
    </source>
</reference>
<dbReference type="EMBL" id="HBFX01006184">
    <property type="protein sequence ID" value="CAD8949283.1"/>
    <property type="molecule type" value="Transcribed_RNA"/>
</dbReference>
<keyword evidence="1" id="KW-0732">Signal</keyword>
<evidence type="ECO:0000256" key="1">
    <source>
        <dbReference type="SAM" id="SignalP"/>
    </source>
</evidence>
<proteinExistence type="predicted"/>
<evidence type="ECO:0000313" key="2">
    <source>
        <dbReference type="EMBL" id="CAD8751083.1"/>
    </source>
</evidence>
<gene>
    <name evidence="3" type="ORF">HAND00432_LOCUS3801</name>
    <name evidence="2" type="ORF">HAND1043_LOCUS17589</name>
</gene>
<dbReference type="EMBL" id="HBFK01028897">
    <property type="protein sequence ID" value="CAD8751083.1"/>
    <property type="molecule type" value="Transcribed_RNA"/>
</dbReference>
<sequence>MPAKYSHTTLRGAVLLLCLFGAAGFSTPGIRAPRPASHHLPLPELRPAVGVSASQQRTSHSDPFYFVVGGGAALPSPAKLASNILASQRALQDFRLSGRRHDGAVFDSSLFRMLMSEAEVEDSTPSPSPPRARHDSLFHAIGKSCAPRRGPF</sequence>
<organism evidence="2">
    <name type="scientific">Hemiselmis andersenii</name>
    <name type="common">Cryptophyte alga</name>
    <dbReference type="NCBI Taxonomy" id="464988"/>
    <lineage>
        <taxon>Eukaryota</taxon>
        <taxon>Cryptophyceae</taxon>
        <taxon>Cryptomonadales</taxon>
        <taxon>Hemiselmidaceae</taxon>
        <taxon>Hemiselmis</taxon>
    </lineage>
</organism>
<accession>A0A6U4KJ46</accession>
<feature type="signal peptide" evidence="1">
    <location>
        <begin position="1"/>
        <end position="24"/>
    </location>
</feature>
<evidence type="ECO:0000313" key="3">
    <source>
        <dbReference type="EMBL" id="CAD8949283.1"/>
    </source>
</evidence>
<feature type="chain" id="PRO_5036192117" evidence="1">
    <location>
        <begin position="25"/>
        <end position="152"/>
    </location>
</feature>
<protein>
    <submittedName>
        <fullName evidence="2">Uncharacterized protein</fullName>
    </submittedName>
</protein>
<name>A0A6U4KJ46_HEMAN</name>
<dbReference type="AlphaFoldDB" id="A0A6U4KJ46"/>